<keyword evidence="2 4" id="KW-0238">DNA-binding</keyword>
<dbReference type="Gene3D" id="1.10.357.10">
    <property type="entry name" value="Tetracycline Repressor, domain 2"/>
    <property type="match status" value="1"/>
</dbReference>
<feature type="DNA-binding region" description="H-T-H motif" evidence="4">
    <location>
        <begin position="30"/>
        <end position="49"/>
    </location>
</feature>
<accession>A0A1I7CFQ2</accession>
<dbReference type="SUPFAM" id="SSF46689">
    <property type="entry name" value="Homeodomain-like"/>
    <property type="match status" value="1"/>
</dbReference>
<dbReference type="GO" id="GO:0000976">
    <property type="term" value="F:transcription cis-regulatory region binding"/>
    <property type="evidence" value="ECO:0007669"/>
    <property type="project" value="TreeGrafter"/>
</dbReference>
<sequence>MPQTRALRTRDRALKAGAFEFAQHGYSGTTLTDIARTAGITLGALTFHFATKRALAEAVCLHGRRVTEDETNRVITSSSPALQVIIDITYILIRLLREDDSVRALNRLGRERITSNWHDSWLPHVHALSERAGAEGKISPTSDPLTLTMFATGIVSVVETSILDVACSQTNTPSSVQVEQMWETILRAILPKEVKELPQPGLSRF</sequence>
<proteinExistence type="predicted"/>
<dbReference type="EMBL" id="FPAT01000020">
    <property type="protein sequence ID" value="SFT98275.1"/>
    <property type="molecule type" value="Genomic_DNA"/>
</dbReference>
<evidence type="ECO:0000259" key="5">
    <source>
        <dbReference type="PROSITE" id="PS50977"/>
    </source>
</evidence>
<dbReference type="STRING" id="995060.SAMN04487904_1202"/>
<name>A0A1I7CFQ2_9ACTN</name>
<dbReference type="InterPro" id="IPR001647">
    <property type="entry name" value="HTH_TetR"/>
</dbReference>
<dbReference type="PROSITE" id="PS01081">
    <property type="entry name" value="HTH_TETR_1"/>
    <property type="match status" value="1"/>
</dbReference>
<evidence type="ECO:0000256" key="1">
    <source>
        <dbReference type="ARBA" id="ARBA00023015"/>
    </source>
</evidence>
<gene>
    <name evidence="6" type="ORF">SAMN04487904_1202</name>
</gene>
<dbReference type="InterPro" id="IPR036271">
    <property type="entry name" value="Tet_transcr_reg_TetR-rel_C_sf"/>
</dbReference>
<dbReference type="Proteomes" id="UP000199165">
    <property type="component" value="Unassembled WGS sequence"/>
</dbReference>
<keyword evidence="3" id="KW-0804">Transcription</keyword>
<organism evidence="6 7">
    <name type="scientific">Actinopolyspora righensis</name>
    <dbReference type="NCBI Taxonomy" id="995060"/>
    <lineage>
        <taxon>Bacteria</taxon>
        <taxon>Bacillati</taxon>
        <taxon>Actinomycetota</taxon>
        <taxon>Actinomycetes</taxon>
        <taxon>Actinopolysporales</taxon>
        <taxon>Actinopolysporaceae</taxon>
        <taxon>Actinopolyspora</taxon>
        <taxon>Actinopolyspora alba group</taxon>
    </lineage>
</organism>
<dbReference type="PROSITE" id="PS50977">
    <property type="entry name" value="HTH_TETR_2"/>
    <property type="match status" value="1"/>
</dbReference>
<evidence type="ECO:0000313" key="6">
    <source>
        <dbReference type="EMBL" id="SFT98275.1"/>
    </source>
</evidence>
<evidence type="ECO:0000256" key="2">
    <source>
        <dbReference type="ARBA" id="ARBA00023125"/>
    </source>
</evidence>
<evidence type="ECO:0000256" key="3">
    <source>
        <dbReference type="ARBA" id="ARBA00023163"/>
    </source>
</evidence>
<dbReference type="PRINTS" id="PR00455">
    <property type="entry name" value="HTHTETR"/>
</dbReference>
<dbReference type="SUPFAM" id="SSF48498">
    <property type="entry name" value="Tetracyclin repressor-like, C-terminal domain"/>
    <property type="match status" value="1"/>
</dbReference>
<dbReference type="InterPro" id="IPR050109">
    <property type="entry name" value="HTH-type_TetR-like_transc_reg"/>
</dbReference>
<keyword evidence="1" id="KW-0805">Transcription regulation</keyword>
<dbReference type="PANTHER" id="PTHR30055">
    <property type="entry name" value="HTH-TYPE TRANSCRIPTIONAL REGULATOR RUTR"/>
    <property type="match status" value="1"/>
</dbReference>
<dbReference type="InterPro" id="IPR023772">
    <property type="entry name" value="DNA-bd_HTH_TetR-type_CS"/>
</dbReference>
<evidence type="ECO:0000313" key="7">
    <source>
        <dbReference type="Proteomes" id="UP000199165"/>
    </source>
</evidence>
<dbReference type="Pfam" id="PF00440">
    <property type="entry name" value="TetR_N"/>
    <property type="match status" value="1"/>
</dbReference>
<dbReference type="InterPro" id="IPR009057">
    <property type="entry name" value="Homeodomain-like_sf"/>
</dbReference>
<protein>
    <submittedName>
        <fullName evidence="6">Transcriptional regulator, TetR family</fullName>
    </submittedName>
</protein>
<dbReference type="AlphaFoldDB" id="A0A1I7CFQ2"/>
<reference evidence="7" key="1">
    <citation type="submission" date="2016-10" db="EMBL/GenBank/DDBJ databases">
        <authorList>
            <person name="Varghese N."/>
            <person name="Submissions S."/>
        </authorList>
    </citation>
    <scope>NUCLEOTIDE SEQUENCE [LARGE SCALE GENOMIC DNA]</scope>
    <source>
        <strain evidence="7">DSM 45501</strain>
    </source>
</reference>
<dbReference type="GO" id="GO:0003700">
    <property type="term" value="F:DNA-binding transcription factor activity"/>
    <property type="evidence" value="ECO:0007669"/>
    <property type="project" value="TreeGrafter"/>
</dbReference>
<evidence type="ECO:0000256" key="4">
    <source>
        <dbReference type="PROSITE-ProRule" id="PRU00335"/>
    </source>
</evidence>
<dbReference type="PANTHER" id="PTHR30055:SF234">
    <property type="entry name" value="HTH-TYPE TRANSCRIPTIONAL REGULATOR BETI"/>
    <property type="match status" value="1"/>
</dbReference>
<keyword evidence="7" id="KW-1185">Reference proteome</keyword>
<feature type="domain" description="HTH tetR-type" evidence="5">
    <location>
        <begin position="7"/>
        <end position="67"/>
    </location>
</feature>